<organism evidence="6">
    <name type="scientific">Brassica napus</name>
    <name type="common">Rape</name>
    <dbReference type="NCBI Taxonomy" id="3708"/>
    <lineage>
        <taxon>Eukaryota</taxon>
        <taxon>Viridiplantae</taxon>
        <taxon>Streptophyta</taxon>
        <taxon>Embryophyta</taxon>
        <taxon>Tracheophyta</taxon>
        <taxon>Spermatophyta</taxon>
        <taxon>Magnoliopsida</taxon>
        <taxon>eudicotyledons</taxon>
        <taxon>Gunneridae</taxon>
        <taxon>Pentapetalae</taxon>
        <taxon>rosids</taxon>
        <taxon>malvids</taxon>
        <taxon>Brassicales</taxon>
        <taxon>Brassicaceae</taxon>
        <taxon>Brassiceae</taxon>
        <taxon>Brassica</taxon>
    </lineage>
</organism>
<proteinExistence type="predicted"/>
<dbReference type="AlphaFoldDB" id="A0A816PQI3"/>
<dbReference type="Proteomes" id="UP001295469">
    <property type="component" value="Chromosome A09"/>
</dbReference>
<feature type="region of interest" description="Disordered" evidence="5">
    <location>
        <begin position="146"/>
        <end position="198"/>
    </location>
</feature>
<evidence type="ECO:0000256" key="2">
    <source>
        <dbReference type="ARBA" id="ARBA00022741"/>
    </source>
</evidence>
<dbReference type="GO" id="GO:0003924">
    <property type="term" value="F:GTPase activity"/>
    <property type="evidence" value="ECO:0007669"/>
    <property type="project" value="InterPro"/>
</dbReference>
<keyword evidence="2" id="KW-0547">Nucleotide-binding</keyword>
<evidence type="ECO:0000256" key="4">
    <source>
        <dbReference type="ARBA" id="ARBA00023134"/>
    </source>
</evidence>
<keyword evidence="3" id="KW-0378">Hydrolase</keyword>
<feature type="compositionally biased region" description="Basic residues" evidence="5">
    <location>
        <begin position="153"/>
        <end position="168"/>
    </location>
</feature>
<sequence>VFRLEENEKLVLTPFEKNLDIWRQLWRVLERSDLASPWQSIVMVVDARDPLFYRCPDLEILPKPKPYERQLRPPHAAELLRAYCASLGYLASSGLPDETKAAWGILKDYLGDDEDEEESEEVPGIDDVLDDLSSFDVANGIASSKEVAMKKEKASHKQHKKPQRKKDRNWRVKNAEDGDGPLVRVFQKPADTGPHIMR</sequence>
<evidence type="ECO:0000313" key="6">
    <source>
        <dbReference type="EMBL" id="CAF2051685.1"/>
    </source>
</evidence>
<dbReference type="PANTHER" id="PTHR45709:SF2">
    <property type="entry name" value="LARGE SUBUNIT GTPASE 1 HOMOLOG"/>
    <property type="match status" value="1"/>
</dbReference>
<evidence type="ECO:0000256" key="1">
    <source>
        <dbReference type="ARBA" id="ARBA00022490"/>
    </source>
</evidence>
<protein>
    <submittedName>
        <fullName evidence="6">(rape) hypothetical protein</fullName>
    </submittedName>
</protein>
<dbReference type="GO" id="GO:0005525">
    <property type="term" value="F:GTP binding"/>
    <property type="evidence" value="ECO:0007669"/>
    <property type="project" value="UniProtKB-KW"/>
</dbReference>
<evidence type="ECO:0000256" key="5">
    <source>
        <dbReference type="SAM" id="MobiDB-lite"/>
    </source>
</evidence>
<reference evidence="6" key="1">
    <citation type="submission" date="2021-01" db="EMBL/GenBank/DDBJ databases">
        <authorList>
            <consortium name="Genoscope - CEA"/>
            <person name="William W."/>
        </authorList>
    </citation>
    <scope>NUCLEOTIDE SEQUENCE</scope>
</reference>
<keyword evidence="4" id="KW-0342">GTP-binding</keyword>
<name>A0A816PQI3_BRANA</name>
<feature type="non-terminal residue" evidence="6">
    <location>
        <position position="198"/>
    </location>
</feature>
<evidence type="ECO:0000256" key="3">
    <source>
        <dbReference type="ARBA" id="ARBA00022801"/>
    </source>
</evidence>
<keyword evidence="1" id="KW-0963">Cytoplasm</keyword>
<gene>
    <name evidence="6" type="ORF">DARMORV10_A09P65920.1</name>
</gene>
<dbReference type="EMBL" id="HG994363">
    <property type="protein sequence ID" value="CAF2051685.1"/>
    <property type="molecule type" value="Genomic_DNA"/>
</dbReference>
<accession>A0A816PQI3</accession>
<dbReference type="InterPro" id="IPR043358">
    <property type="entry name" value="GNL1-like"/>
</dbReference>
<dbReference type="PANTHER" id="PTHR45709">
    <property type="entry name" value="LARGE SUBUNIT GTPASE 1 HOMOLOG-RELATED"/>
    <property type="match status" value="1"/>
</dbReference>